<feature type="non-terminal residue" evidence="2">
    <location>
        <position position="1"/>
    </location>
</feature>
<feature type="compositionally biased region" description="Polar residues" evidence="1">
    <location>
        <begin position="427"/>
        <end position="451"/>
    </location>
</feature>
<feature type="compositionally biased region" description="Basic and acidic residues" evidence="1">
    <location>
        <begin position="302"/>
        <end position="321"/>
    </location>
</feature>
<evidence type="ECO:0000313" key="3">
    <source>
        <dbReference type="Proteomes" id="UP000789396"/>
    </source>
</evidence>
<feature type="compositionally biased region" description="Low complexity" evidence="1">
    <location>
        <begin position="482"/>
        <end position="519"/>
    </location>
</feature>
<feature type="region of interest" description="Disordered" evidence="1">
    <location>
        <begin position="567"/>
        <end position="596"/>
    </location>
</feature>
<protein>
    <submittedName>
        <fullName evidence="2">3465_t:CDS:1</fullName>
    </submittedName>
</protein>
<comment type="caution">
    <text evidence="2">The sequence shown here is derived from an EMBL/GenBank/DDBJ whole genome shotgun (WGS) entry which is preliminary data.</text>
</comment>
<accession>A0A9N9NEZ1</accession>
<evidence type="ECO:0000256" key="1">
    <source>
        <dbReference type="SAM" id="MobiDB-lite"/>
    </source>
</evidence>
<name>A0A9N9NEZ1_9GLOM</name>
<feature type="compositionally biased region" description="Low complexity" evidence="1">
    <location>
        <begin position="370"/>
        <end position="386"/>
    </location>
</feature>
<feature type="region of interest" description="Disordered" evidence="1">
    <location>
        <begin position="298"/>
        <end position="519"/>
    </location>
</feature>
<feature type="non-terminal residue" evidence="2">
    <location>
        <position position="596"/>
    </location>
</feature>
<feature type="compositionally biased region" description="Low complexity" evidence="1">
    <location>
        <begin position="393"/>
        <end position="415"/>
    </location>
</feature>
<reference evidence="2" key="1">
    <citation type="submission" date="2021-06" db="EMBL/GenBank/DDBJ databases">
        <authorList>
            <person name="Kallberg Y."/>
            <person name="Tangrot J."/>
            <person name="Rosling A."/>
        </authorList>
    </citation>
    <scope>NUCLEOTIDE SEQUENCE</scope>
    <source>
        <strain evidence="2">IN212</strain>
    </source>
</reference>
<dbReference type="AlphaFoldDB" id="A0A9N9NEZ1"/>
<keyword evidence="3" id="KW-1185">Reference proteome</keyword>
<feature type="compositionally biased region" description="Polar residues" evidence="1">
    <location>
        <begin position="322"/>
        <end position="369"/>
    </location>
</feature>
<organism evidence="2 3">
    <name type="scientific">Racocetra fulgida</name>
    <dbReference type="NCBI Taxonomy" id="60492"/>
    <lineage>
        <taxon>Eukaryota</taxon>
        <taxon>Fungi</taxon>
        <taxon>Fungi incertae sedis</taxon>
        <taxon>Mucoromycota</taxon>
        <taxon>Glomeromycotina</taxon>
        <taxon>Glomeromycetes</taxon>
        <taxon>Diversisporales</taxon>
        <taxon>Gigasporaceae</taxon>
        <taxon>Racocetra</taxon>
    </lineage>
</organism>
<proteinExistence type="predicted"/>
<dbReference type="OrthoDB" id="642895at2759"/>
<evidence type="ECO:0000313" key="2">
    <source>
        <dbReference type="EMBL" id="CAG8726892.1"/>
    </source>
</evidence>
<gene>
    <name evidence="2" type="ORF">RFULGI_LOCUS11839</name>
</gene>
<dbReference type="Proteomes" id="UP000789396">
    <property type="component" value="Unassembled WGS sequence"/>
</dbReference>
<dbReference type="EMBL" id="CAJVPZ010026865">
    <property type="protein sequence ID" value="CAG8726892.1"/>
    <property type="molecule type" value="Genomic_DNA"/>
</dbReference>
<sequence>VEIDDHCRIFGRRVDIVIPQAAALNFDLSDATRDGLKLIRDSLQEEIDLTRKNLNKWLSGLEIFVQELSEDYKVPSIESAIKLHYYWNVLNYSPKDDIDESLFKLFADKPDPKALYEALENEQHSNYDSDKNQQETDNTKREYVYYTLPLPSGLKLSSDSIAILKKKLMMLEQDYMNRKNEVEAMLTTVKNLYDELNTPSEERINLICSLDEDYFNKLSLELKRLRDIMHVVVEKAIEEEVYELLAQETTRLEELHVKCSKIFKWMLERRQLIEQAEISERTVNQMFFGFEKDAAKGSIQKQAKDNKNTTTKRKESKENKSTPKVPQSRSVSPAASVNGDQSLSHNSQSMQPPVSPTYSNGSRTRNSQKLSPSNSVPLSNSENLPNRSRRSSKAISRSVSPAKSTTSSRATSRATSPERRVTRKRSTNNLSLTPPLSPTHRVSSSDNSTLHPETAAQKTNKHDDKNLTASRRSSLFLGKGNATSKRSNSVSSTSSESSSVSSVAAPSTPTTLTPPSTSSYIVNGHLSVPVTLSKTRKETDKNTMIKITIDNEDNKSNVSLIPAKATKATTPNTASTMPLARKTNKDIAKARPRSVV</sequence>